<evidence type="ECO:0000313" key="1">
    <source>
        <dbReference type="EMBL" id="VVW40171.1"/>
    </source>
</evidence>
<dbReference type="EMBL" id="LR721783">
    <property type="protein sequence ID" value="VVW40171.1"/>
    <property type="molecule type" value="Genomic_DNA"/>
</dbReference>
<reference evidence="1" key="1">
    <citation type="submission" date="2019-09" db="EMBL/GenBank/DDBJ databases">
        <authorList>
            <person name="Zhang L."/>
        </authorList>
    </citation>
    <scope>NUCLEOTIDE SEQUENCE</scope>
</reference>
<accession>A0A5K1DLE3</accession>
<organism evidence="1">
    <name type="scientific">Nymphaea colorata</name>
    <name type="common">pocket water lily</name>
    <dbReference type="NCBI Taxonomy" id="210225"/>
    <lineage>
        <taxon>Eukaryota</taxon>
        <taxon>Viridiplantae</taxon>
        <taxon>Streptophyta</taxon>
        <taxon>Embryophyta</taxon>
        <taxon>Tracheophyta</taxon>
        <taxon>Spermatophyta</taxon>
        <taxon>Magnoliopsida</taxon>
        <taxon>Nymphaeales</taxon>
        <taxon>Nymphaeaceae</taxon>
        <taxon>Nymphaea</taxon>
    </lineage>
</organism>
<proteinExistence type="predicted"/>
<gene>
    <name evidence="1" type="ORF">NYM_LOCUS19977</name>
</gene>
<protein>
    <submittedName>
        <fullName evidence="1">Uncharacterized protein</fullName>
    </submittedName>
</protein>
<name>A0A5K1DLE3_9MAGN</name>
<sequence length="10" mass="1147">MFSLPLKLKA</sequence>